<evidence type="ECO:0000259" key="3">
    <source>
        <dbReference type="Pfam" id="PF03816"/>
    </source>
</evidence>
<dbReference type="Proteomes" id="UP000630887">
    <property type="component" value="Unassembled WGS sequence"/>
</dbReference>
<keyword evidence="5" id="KW-1185">Reference proteome</keyword>
<organism evidence="4 5">
    <name type="scientific">Catellatospora coxensis</name>
    <dbReference type="NCBI Taxonomy" id="310354"/>
    <lineage>
        <taxon>Bacteria</taxon>
        <taxon>Bacillati</taxon>
        <taxon>Actinomycetota</taxon>
        <taxon>Actinomycetes</taxon>
        <taxon>Micromonosporales</taxon>
        <taxon>Micromonosporaceae</taxon>
        <taxon>Catellatospora</taxon>
    </lineage>
</organism>
<comment type="similarity">
    <text evidence="1">Belongs to the LytR/CpsA/Psr (LCP) family.</text>
</comment>
<name>A0A8J3KZE1_9ACTN</name>
<feature type="compositionally biased region" description="Acidic residues" evidence="2">
    <location>
        <begin position="341"/>
        <end position="363"/>
    </location>
</feature>
<dbReference type="InterPro" id="IPR004474">
    <property type="entry name" value="LytR_CpsA_psr"/>
</dbReference>
<comment type="caution">
    <text evidence="4">The sequence shown here is derived from an EMBL/GenBank/DDBJ whole genome shotgun (WGS) entry which is preliminary data.</text>
</comment>
<feature type="region of interest" description="Disordered" evidence="2">
    <location>
        <begin position="334"/>
        <end position="379"/>
    </location>
</feature>
<reference evidence="4 5" key="1">
    <citation type="submission" date="2021-01" db="EMBL/GenBank/DDBJ databases">
        <title>Whole genome shotgun sequence of Catellatospora coxensis NBRC 107359.</title>
        <authorList>
            <person name="Komaki H."/>
            <person name="Tamura T."/>
        </authorList>
    </citation>
    <scope>NUCLEOTIDE SEQUENCE [LARGE SCALE GENOMIC DNA]</scope>
    <source>
        <strain evidence="4 5">NBRC 107359</strain>
    </source>
</reference>
<dbReference type="Gene3D" id="3.40.630.190">
    <property type="entry name" value="LCP protein"/>
    <property type="match status" value="1"/>
</dbReference>
<dbReference type="InterPro" id="IPR050922">
    <property type="entry name" value="LytR/CpsA/Psr_CW_biosynth"/>
</dbReference>
<dbReference type="Pfam" id="PF03816">
    <property type="entry name" value="LytR_cpsA_psr"/>
    <property type="match status" value="1"/>
</dbReference>
<evidence type="ECO:0000256" key="1">
    <source>
        <dbReference type="ARBA" id="ARBA00006068"/>
    </source>
</evidence>
<dbReference type="PANTHER" id="PTHR33392:SF6">
    <property type="entry name" value="POLYISOPRENYL-TEICHOIC ACID--PEPTIDOGLYCAN TEICHOIC ACID TRANSFERASE TAGU"/>
    <property type="match status" value="1"/>
</dbReference>
<sequence length="417" mass="45371">MVAKQWRAAARWARWSMLAGTALMMLSGASLVTVDRVLARYEGAVHSEDLFGDQTPGRQAPPRPEDIKGPLNILLAGIDPRHNDPFWIPRADSVLVMHIPAGLDRGYLFSLPRDLLVAIPPFAKSGYGGNPADKLAHAMYFGSMVPGDRRANHAQGFELLAATVSQYTGIARFDAGAIIDFSGFKDVIDALGGIDMMVDERVASIHLEPDGDPRDRGNSSTGYVGEQMVYEPGMRHFKGWQALDYARQRYVTGGDYARQRHQQQLVRAMIAKAFSDDVLGDPLQMDTVLRAAGSSLTFSGRGHGVIDWAFALQDLRPSTVHMVKLSGGGVGRYVVDKDKGDDEGDDGGGDDGDDGGDDGDDGGDGDKKDDKKKKSKPKMKYQYLGEQLDMYSRQFLASVAAGSVENFVAFHPEMLGK</sequence>
<dbReference type="PANTHER" id="PTHR33392">
    <property type="entry name" value="POLYISOPRENYL-TEICHOIC ACID--PEPTIDOGLYCAN TEICHOIC ACID TRANSFERASE TAGU"/>
    <property type="match status" value="1"/>
</dbReference>
<protein>
    <recommendedName>
        <fullName evidence="3">Cell envelope-related transcriptional attenuator domain-containing protein</fullName>
    </recommendedName>
</protein>
<dbReference type="NCBIfam" id="TIGR00350">
    <property type="entry name" value="lytR_cpsA_psr"/>
    <property type="match status" value="1"/>
</dbReference>
<gene>
    <name evidence="4" type="ORF">Cco03nite_63500</name>
</gene>
<evidence type="ECO:0000313" key="5">
    <source>
        <dbReference type="Proteomes" id="UP000630887"/>
    </source>
</evidence>
<accession>A0A8J3KZE1</accession>
<dbReference type="RefSeq" id="WP_203696939.1">
    <property type="nucleotide sequence ID" value="NZ_BAAALC010000036.1"/>
</dbReference>
<dbReference type="EMBL" id="BONI01000069">
    <property type="protein sequence ID" value="GIG09650.1"/>
    <property type="molecule type" value="Genomic_DNA"/>
</dbReference>
<evidence type="ECO:0000313" key="4">
    <source>
        <dbReference type="EMBL" id="GIG09650.1"/>
    </source>
</evidence>
<feature type="compositionally biased region" description="Basic residues" evidence="2">
    <location>
        <begin position="370"/>
        <end position="379"/>
    </location>
</feature>
<feature type="domain" description="Cell envelope-related transcriptional attenuator" evidence="3">
    <location>
        <begin position="90"/>
        <end position="273"/>
    </location>
</feature>
<dbReference type="AlphaFoldDB" id="A0A8J3KZE1"/>
<evidence type="ECO:0000256" key="2">
    <source>
        <dbReference type="SAM" id="MobiDB-lite"/>
    </source>
</evidence>
<proteinExistence type="inferred from homology"/>